<dbReference type="EMBL" id="GBRH01158396">
    <property type="protein sequence ID" value="JAE39500.1"/>
    <property type="molecule type" value="Transcribed_RNA"/>
</dbReference>
<reference evidence="1" key="2">
    <citation type="journal article" date="2015" name="Data Brief">
        <title>Shoot transcriptome of the giant reed, Arundo donax.</title>
        <authorList>
            <person name="Barrero R.A."/>
            <person name="Guerrero F.D."/>
            <person name="Moolhuijzen P."/>
            <person name="Goolsby J.A."/>
            <person name="Tidwell J."/>
            <person name="Bellgard S.E."/>
            <person name="Bellgard M.I."/>
        </authorList>
    </citation>
    <scope>NUCLEOTIDE SEQUENCE</scope>
    <source>
        <tissue evidence="1">Shoot tissue taken approximately 20 cm above the soil surface</tissue>
    </source>
</reference>
<proteinExistence type="predicted"/>
<evidence type="ECO:0000313" key="1">
    <source>
        <dbReference type="EMBL" id="JAE39500.1"/>
    </source>
</evidence>
<reference evidence="1" key="1">
    <citation type="submission" date="2014-09" db="EMBL/GenBank/DDBJ databases">
        <authorList>
            <person name="Magalhaes I.L.F."/>
            <person name="Oliveira U."/>
            <person name="Santos F.R."/>
            <person name="Vidigal T.H.D.A."/>
            <person name="Brescovit A.D."/>
            <person name="Santos A.J."/>
        </authorList>
    </citation>
    <scope>NUCLEOTIDE SEQUENCE</scope>
    <source>
        <tissue evidence="1">Shoot tissue taken approximately 20 cm above the soil surface</tissue>
    </source>
</reference>
<organism evidence="1">
    <name type="scientific">Arundo donax</name>
    <name type="common">Giant reed</name>
    <name type="synonym">Donax arundinaceus</name>
    <dbReference type="NCBI Taxonomy" id="35708"/>
    <lineage>
        <taxon>Eukaryota</taxon>
        <taxon>Viridiplantae</taxon>
        <taxon>Streptophyta</taxon>
        <taxon>Embryophyta</taxon>
        <taxon>Tracheophyta</taxon>
        <taxon>Spermatophyta</taxon>
        <taxon>Magnoliopsida</taxon>
        <taxon>Liliopsida</taxon>
        <taxon>Poales</taxon>
        <taxon>Poaceae</taxon>
        <taxon>PACMAD clade</taxon>
        <taxon>Arundinoideae</taxon>
        <taxon>Arundineae</taxon>
        <taxon>Arundo</taxon>
    </lineage>
</organism>
<protein>
    <submittedName>
        <fullName evidence="1">Uncharacterized protein</fullName>
    </submittedName>
</protein>
<accession>A0A0A9HQT8</accession>
<sequence length="91" mass="10364">MRVRPCQQPGHGVCQGCGWPGEGPCLPHQQQWGRVQCSVGERLGVPEGRCCVWMHPDPQDVRGRPCLMMQSLALFLPVIYLCDEMFEDLYY</sequence>
<name>A0A0A9HQT8_ARUDO</name>
<dbReference type="AlphaFoldDB" id="A0A0A9HQT8"/>